<dbReference type="OrthoDB" id="6021915at2759"/>
<feature type="transmembrane region" description="Helical" evidence="10">
    <location>
        <begin position="195"/>
        <end position="217"/>
    </location>
</feature>
<reference evidence="13" key="1">
    <citation type="submission" date="2021-01" db="UniProtKB">
        <authorList>
            <consortium name="EnsemblMetazoa"/>
        </authorList>
    </citation>
    <scope>IDENTIFICATION</scope>
</reference>
<feature type="transmembrane region" description="Helical" evidence="10">
    <location>
        <begin position="152"/>
        <end position="174"/>
    </location>
</feature>
<dbReference type="SMART" id="SM01381">
    <property type="entry name" value="7TM_GPCR_Srsx"/>
    <property type="match status" value="1"/>
</dbReference>
<feature type="signal peptide" evidence="11">
    <location>
        <begin position="1"/>
        <end position="28"/>
    </location>
</feature>
<dbReference type="InterPro" id="IPR017452">
    <property type="entry name" value="GPCR_Rhodpsn_7TM"/>
</dbReference>
<evidence type="ECO:0000256" key="1">
    <source>
        <dbReference type="ARBA" id="ARBA00004651"/>
    </source>
</evidence>
<dbReference type="PRINTS" id="PR00237">
    <property type="entry name" value="GPCRRHODOPSN"/>
</dbReference>
<evidence type="ECO:0000256" key="7">
    <source>
        <dbReference type="ARBA" id="ARBA00023170"/>
    </source>
</evidence>
<dbReference type="AlphaFoldDB" id="A0A7M5USJ8"/>
<evidence type="ECO:0000256" key="9">
    <source>
        <dbReference type="RuleBase" id="RU000688"/>
    </source>
</evidence>
<feature type="transmembrane region" description="Helical" evidence="10">
    <location>
        <begin position="307"/>
        <end position="331"/>
    </location>
</feature>
<dbReference type="GeneID" id="136810913"/>
<keyword evidence="3 9" id="KW-0812">Transmembrane</keyword>
<dbReference type="GO" id="GO:0005886">
    <property type="term" value="C:plasma membrane"/>
    <property type="evidence" value="ECO:0007669"/>
    <property type="project" value="UniProtKB-SubCell"/>
</dbReference>
<feature type="transmembrane region" description="Helical" evidence="10">
    <location>
        <begin position="250"/>
        <end position="271"/>
    </location>
</feature>
<evidence type="ECO:0000256" key="11">
    <source>
        <dbReference type="SAM" id="SignalP"/>
    </source>
</evidence>
<dbReference type="RefSeq" id="XP_066923599.1">
    <property type="nucleotide sequence ID" value="XM_067067498.1"/>
</dbReference>
<keyword evidence="11" id="KW-0732">Signal</keyword>
<dbReference type="PANTHER" id="PTHR24249:SF406">
    <property type="entry name" value="G-PROTEIN COUPLED RECEPTORS FAMILY 1 PROFILE DOMAIN-CONTAINING PROTEIN"/>
    <property type="match status" value="1"/>
</dbReference>
<dbReference type="PROSITE" id="PS00237">
    <property type="entry name" value="G_PROTEIN_RECEP_F1_1"/>
    <property type="match status" value="1"/>
</dbReference>
<keyword evidence="5 9" id="KW-0297">G-protein coupled receptor</keyword>
<evidence type="ECO:0000256" key="5">
    <source>
        <dbReference type="ARBA" id="ARBA00023040"/>
    </source>
</evidence>
<feature type="domain" description="G-protein coupled receptors family 1 profile" evidence="12">
    <location>
        <begin position="93"/>
        <end position="370"/>
    </location>
</feature>
<dbReference type="Pfam" id="PF00001">
    <property type="entry name" value="7tm_1"/>
    <property type="match status" value="1"/>
</dbReference>
<organism evidence="13 14">
    <name type="scientific">Clytia hemisphaerica</name>
    <dbReference type="NCBI Taxonomy" id="252671"/>
    <lineage>
        <taxon>Eukaryota</taxon>
        <taxon>Metazoa</taxon>
        <taxon>Cnidaria</taxon>
        <taxon>Hydrozoa</taxon>
        <taxon>Hydroidolina</taxon>
        <taxon>Leptothecata</taxon>
        <taxon>Obeliida</taxon>
        <taxon>Clytiidae</taxon>
        <taxon>Clytia</taxon>
    </lineage>
</organism>
<dbReference type="PANTHER" id="PTHR24249">
    <property type="entry name" value="HISTAMINE RECEPTOR-RELATED G-PROTEIN COUPLED RECEPTOR"/>
    <property type="match status" value="1"/>
</dbReference>
<dbReference type="InterPro" id="IPR000276">
    <property type="entry name" value="GPCR_Rhodpsn"/>
</dbReference>
<comment type="subcellular location">
    <subcellularLocation>
        <location evidence="1">Cell membrane</location>
        <topology evidence="1">Multi-pass membrane protein</topology>
    </subcellularLocation>
</comment>
<evidence type="ECO:0000256" key="8">
    <source>
        <dbReference type="ARBA" id="ARBA00023224"/>
    </source>
</evidence>
<sequence length="440" mass="49895">MTRKIIKAVRKFFCTIIILLLQIPSTSANQIPITMPTTLQTTPIGTYIENTTHSNNTYSNINMGTPPCETEASLQNKIFTGFLVFVLVVGICGNLLAILTILSSRNLQRQVAYKFIISLAVADIGVSFFSTSFRLQNSIYNGNFCNSLNVCYVMTIADFVFPMSSITHLLIIAIDRFCAITMPYKYSIMFTHTKAKLFIAFTWVYVLVWSGLGMFSWDSIDRATLFIVSGQEGRFCSYDNYKFVTTMATVIYFIPIVVSTVMYSCVLCVALKQADSINRMRPSNGGNSVHNKKLGRRLKHDLRAARTISVVFAAYTICWLPHFIIILIGIWDLPTMIKLKFEHPLAYDCISTTFNYILPTINSCINPFIYFLFGANFRLAFKDVLYKLLKKPRNELLYPDECNNSVYTTNGYEIPRKETDPLNSEVHHTNGLNQLKGVNL</sequence>
<dbReference type="Proteomes" id="UP000594262">
    <property type="component" value="Unplaced"/>
</dbReference>
<evidence type="ECO:0000256" key="4">
    <source>
        <dbReference type="ARBA" id="ARBA00022989"/>
    </source>
</evidence>
<dbReference type="SUPFAM" id="SSF81321">
    <property type="entry name" value="Family A G protein-coupled receptor-like"/>
    <property type="match status" value="1"/>
</dbReference>
<keyword evidence="7 9" id="KW-0675">Receptor</keyword>
<keyword evidence="2" id="KW-1003">Cell membrane</keyword>
<comment type="similarity">
    <text evidence="9">Belongs to the G-protein coupled receptor 1 family.</text>
</comment>
<keyword evidence="8 9" id="KW-0807">Transducer</keyword>
<dbReference type="GO" id="GO:0004930">
    <property type="term" value="F:G protein-coupled receptor activity"/>
    <property type="evidence" value="ECO:0007669"/>
    <property type="project" value="UniProtKB-KW"/>
</dbReference>
<dbReference type="EnsemblMetazoa" id="CLYHEMT003875.1">
    <property type="protein sequence ID" value="CLYHEMP003875.1"/>
    <property type="gene ID" value="CLYHEMG003875"/>
</dbReference>
<dbReference type="PROSITE" id="PS50262">
    <property type="entry name" value="G_PROTEIN_RECEP_F1_2"/>
    <property type="match status" value="1"/>
</dbReference>
<dbReference type="InterPro" id="IPR050569">
    <property type="entry name" value="TAAR"/>
</dbReference>
<feature type="transmembrane region" description="Helical" evidence="10">
    <location>
        <begin position="111"/>
        <end position="132"/>
    </location>
</feature>
<evidence type="ECO:0000313" key="13">
    <source>
        <dbReference type="EnsemblMetazoa" id="CLYHEMP003875.1"/>
    </source>
</evidence>
<name>A0A7M5USJ8_9CNID</name>
<evidence type="ECO:0000256" key="10">
    <source>
        <dbReference type="SAM" id="Phobius"/>
    </source>
</evidence>
<dbReference type="CDD" id="cd14967">
    <property type="entry name" value="7tmA_amine_R-like"/>
    <property type="match status" value="1"/>
</dbReference>
<keyword evidence="4 10" id="KW-1133">Transmembrane helix</keyword>
<evidence type="ECO:0000313" key="14">
    <source>
        <dbReference type="Proteomes" id="UP000594262"/>
    </source>
</evidence>
<proteinExistence type="inferred from homology"/>
<evidence type="ECO:0000256" key="2">
    <source>
        <dbReference type="ARBA" id="ARBA00022475"/>
    </source>
</evidence>
<dbReference type="Gene3D" id="1.20.1070.10">
    <property type="entry name" value="Rhodopsin 7-helix transmembrane proteins"/>
    <property type="match status" value="1"/>
</dbReference>
<feature type="chain" id="PRO_5029609232" description="G-protein coupled receptors family 1 profile domain-containing protein" evidence="11">
    <location>
        <begin position="29"/>
        <end position="440"/>
    </location>
</feature>
<keyword evidence="6 10" id="KW-0472">Membrane</keyword>
<feature type="transmembrane region" description="Helical" evidence="10">
    <location>
        <begin position="356"/>
        <end position="381"/>
    </location>
</feature>
<evidence type="ECO:0000256" key="6">
    <source>
        <dbReference type="ARBA" id="ARBA00023136"/>
    </source>
</evidence>
<protein>
    <recommendedName>
        <fullName evidence="12">G-protein coupled receptors family 1 profile domain-containing protein</fullName>
    </recommendedName>
</protein>
<feature type="transmembrane region" description="Helical" evidence="10">
    <location>
        <begin position="78"/>
        <end position="99"/>
    </location>
</feature>
<evidence type="ECO:0000259" key="12">
    <source>
        <dbReference type="PROSITE" id="PS50262"/>
    </source>
</evidence>
<evidence type="ECO:0000256" key="3">
    <source>
        <dbReference type="ARBA" id="ARBA00022692"/>
    </source>
</evidence>
<accession>A0A7M5USJ8</accession>
<keyword evidence="14" id="KW-1185">Reference proteome</keyword>